<sequence length="313" mass="36140">MNDFTDDVFDERKIKKAIKKGKRKTIFTIGIISVIVFVILNILNFAISAYYSQKTFKQWDAYIRLSTPNGYISETVDSRGFLGGISNYKVAKDMKIKSLVIEQKQYSFGLIPSVLISRGSGGIIGVTGEDWQVSYKENGWREMMFFHPNVTYKKYKQDEELIEKMQGDKIYEVALSFDKPYKPNELPFAVLPEMTWFWINTYTNREVKAFQKEAKENDWSSTFIREHDVLGFSTNSPFTSTADLVYDYDRFLKLLQTSVSSEHKKVYSTFKNIKIEDIEILGVVVYGTKDQILEMMKEPSIRAASLGGIVDNY</sequence>
<keyword evidence="1" id="KW-1133">Transmembrane helix</keyword>
<evidence type="ECO:0008006" key="6">
    <source>
        <dbReference type="Google" id="ProtNLM"/>
    </source>
</evidence>
<dbReference type="InterPro" id="IPR025672">
    <property type="entry name" value="Sigma_reg_C_dom"/>
</dbReference>
<evidence type="ECO:0000259" key="2">
    <source>
        <dbReference type="Pfam" id="PF13791"/>
    </source>
</evidence>
<keyword evidence="1" id="KW-0472">Membrane</keyword>
<dbReference type="Pfam" id="PF13791">
    <property type="entry name" value="Sigma_reg_C"/>
    <property type="match status" value="1"/>
</dbReference>
<feature type="domain" description="Sigma factor regulator N-terminal" evidence="3">
    <location>
        <begin position="15"/>
        <end position="94"/>
    </location>
</feature>
<dbReference type="AlphaFoldDB" id="A0A0Q3T2Q1"/>
<proteinExistence type="predicted"/>
<keyword evidence="1" id="KW-0812">Transmembrane</keyword>
<comment type="caution">
    <text evidence="4">The sequence shown here is derived from an EMBL/GenBank/DDBJ whole genome shotgun (WGS) entry which is preliminary data.</text>
</comment>
<organism evidence="4 5">
    <name type="scientific">Cytobacillus solani</name>
    <dbReference type="NCBI Taxonomy" id="1637975"/>
    <lineage>
        <taxon>Bacteria</taxon>
        <taxon>Bacillati</taxon>
        <taxon>Bacillota</taxon>
        <taxon>Bacilli</taxon>
        <taxon>Bacillales</taxon>
        <taxon>Bacillaceae</taxon>
        <taxon>Cytobacillus</taxon>
    </lineage>
</organism>
<keyword evidence="5" id="KW-1185">Reference proteome</keyword>
<name>A0A0Q3T2Q1_9BACI</name>
<dbReference type="EMBL" id="LJIX01000006">
    <property type="protein sequence ID" value="KQL17733.1"/>
    <property type="molecule type" value="Genomic_DNA"/>
</dbReference>
<dbReference type="STRING" id="1637975.AN957_03305"/>
<evidence type="ECO:0000313" key="4">
    <source>
        <dbReference type="EMBL" id="KQL17733.1"/>
    </source>
</evidence>
<evidence type="ECO:0000256" key="1">
    <source>
        <dbReference type="SAM" id="Phobius"/>
    </source>
</evidence>
<protein>
    <recommendedName>
        <fullName evidence="6">Sigma factor regulator C-terminal domain-containing protein</fullName>
    </recommendedName>
</protein>
<dbReference type="Proteomes" id="UP000050996">
    <property type="component" value="Unassembled WGS sequence"/>
</dbReference>
<evidence type="ECO:0000313" key="5">
    <source>
        <dbReference type="Proteomes" id="UP000050996"/>
    </source>
</evidence>
<feature type="domain" description="Sigma factor regulator C-terminal" evidence="2">
    <location>
        <begin position="162"/>
        <end position="307"/>
    </location>
</feature>
<feature type="transmembrane region" description="Helical" evidence="1">
    <location>
        <begin position="25"/>
        <end position="51"/>
    </location>
</feature>
<reference evidence="4 5" key="1">
    <citation type="submission" date="2015-09" db="EMBL/GenBank/DDBJ databases">
        <title>Genome sequencing project for genomic taxonomy and phylogenomics of Bacillus-like bacteria.</title>
        <authorList>
            <person name="Liu B."/>
            <person name="Wang J."/>
            <person name="Zhu Y."/>
            <person name="Liu G."/>
            <person name="Chen Q."/>
            <person name="Chen Z."/>
            <person name="Lan J."/>
            <person name="Che J."/>
            <person name="Ge C."/>
            <person name="Shi H."/>
            <person name="Pan Z."/>
            <person name="Liu X."/>
        </authorList>
    </citation>
    <scope>NUCLEOTIDE SEQUENCE [LARGE SCALE GENOMIC DNA]</scope>
    <source>
        <strain evidence="4 5">FJAT-18043</strain>
    </source>
</reference>
<accession>A0A0Q3T2Q1</accession>
<evidence type="ECO:0000259" key="3">
    <source>
        <dbReference type="Pfam" id="PF13800"/>
    </source>
</evidence>
<dbReference type="RefSeq" id="WP_056682270.1">
    <property type="nucleotide sequence ID" value="NZ_CP085712.1"/>
</dbReference>
<dbReference type="InterPro" id="IPR029101">
    <property type="entry name" value="Sigma_reg_N"/>
</dbReference>
<dbReference type="Pfam" id="PF13800">
    <property type="entry name" value="Sigma_reg_N"/>
    <property type="match status" value="1"/>
</dbReference>
<gene>
    <name evidence="4" type="ORF">AN957_03305</name>
</gene>
<dbReference type="PATRIC" id="fig|1637975.4.peg.327"/>